<keyword evidence="1" id="KW-1133">Transmembrane helix</keyword>
<evidence type="ECO:0000256" key="1">
    <source>
        <dbReference type="SAM" id="Phobius"/>
    </source>
</evidence>
<feature type="transmembrane region" description="Helical" evidence="1">
    <location>
        <begin position="25"/>
        <end position="44"/>
    </location>
</feature>
<evidence type="ECO:0000313" key="3">
    <source>
        <dbReference type="Proteomes" id="UP000593576"/>
    </source>
</evidence>
<dbReference type="EMBL" id="JABFAF010000003">
    <property type="protein sequence ID" value="MBA0851450.1"/>
    <property type="molecule type" value="Genomic_DNA"/>
</dbReference>
<dbReference type="OrthoDB" id="1718237at2759"/>
<reference evidence="2 3" key="1">
    <citation type="journal article" date="2019" name="Genome Biol. Evol.">
        <title>Insights into the evolution of the New World diploid cottons (Gossypium, subgenus Houzingenia) based on genome sequencing.</title>
        <authorList>
            <person name="Grover C.E."/>
            <person name="Arick M.A. 2nd"/>
            <person name="Thrash A."/>
            <person name="Conover J.L."/>
            <person name="Sanders W.S."/>
            <person name="Peterson D.G."/>
            <person name="Frelichowski J.E."/>
            <person name="Scheffler J.A."/>
            <person name="Scheffler B.E."/>
            <person name="Wendel J.F."/>
        </authorList>
    </citation>
    <scope>NUCLEOTIDE SEQUENCE [LARGE SCALE GENOMIC DNA]</scope>
    <source>
        <strain evidence="2">1</strain>
        <tissue evidence="2">Leaf</tissue>
    </source>
</reference>
<gene>
    <name evidence="2" type="ORF">Goshw_020015</name>
</gene>
<sequence length="69" mass="8197">MLCLDVCTSIDDWASVRNLRDFLKHFYEIILFIFGTSYVTIMTIKMKEKCDKYWGDIDKMNLLMFVACV</sequence>
<proteinExistence type="predicted"/>
<dbReference type="PANTHER" id="PTHR23272">
    <property type="entry name" value="BED FINGER-RELATED"/>
    <property type="match status" value="1"/>
</dbReference>
<keyword evidence="1" id="KW-0472">Membrane</keyword>
<dbReference type="Proteomes" id="UP000593576">
    <property type="component" value="Unassembled WGS sequence"/>
</dbReference>
<keyword evidence="1" id="KW-0812">Transmembrane</keyword>
<keyword evidence="3" id="KW-1185">Reference proteome</keyword>
<dbReference type="AlphaFoldDB" id="A0A7J9KYA6"/>
<comment type="caution">
    <text evidence="2">The sequence shown here is derived from an EMBL/GenBank/DDBJ whole genome shotgun (WGS) entry which is preliminary data.</text>
</comment>
<organism evidence="2 3">
    <name type="scientific">Gossypium schwendimanii</name>
    <name type="common">Cotton</name>
    <dbReference type="NCBI Taxonomy" id="34291"/>
    <lineage>
        <taxon>Eukaryota</taxon>
        <taxon>Viridiplantae</taxon>
        <taxon>Streptophyta</taxon>
        <taxon>Embryophyta</taxon>
        <taxon>Tracheophyta</taxon>
        <taxon>Spermatophyta</taxon>
        <taxon>Magnoliopsida</taxon>
        <taxon>eudicotyledons</taxon>
        <taxon>Gunneridae</taxon>
        <taxon>Pentapetalae</taxon>
        <taxon>rosids</taxon>
        <taxon>malvids</taxon>
        <taxon>Malvales</taxon>
        <taxon>Malvaceae</taxon>
        <taxon>Malvoideae</taxon>
        <taxon>Gossypium</taxon>
    </lineage>
</organism>
<dbReference type="PANTHER" id="PTHR23272:SF193">
    <property type="entry name" value="OS07G0624100 PROTEIN"/>
    <property type="match status" value="1"/>
</dbReference>
<evidence type="ECO:0000313" key="2">
    <source>
        <dbReference type="EMBL" id="MBA0851450.1"/>
    </source>
</evidence>
<accession>A0A7J9KYA6</accession>
<protein>
    <recommendedName>
        <fullName evidence="4">hAT-like transposase RNase-H fold domain-containing protein</fullName>
    </recommendedName>
</protein>
<evidence type="ECO:0008006" key="4">
    <source>
        <dbReference type="Google" id="ProtNLM"/>
    </source>
</evidence>
<name>A0A7J9KYA6_GOSSC</name>